<dbReference type="InParanoid" id="A0A1X7V3V7"/>
<accession>A0A1X7V3V7</accession>
<name>A0A1X7V3V7_AMPQE</name>
<organism evidence="1">
    <name type="scientific">Amphimedon queenslandica</name>
    <name type="common">Sponge</name>
    <dbReference type="NCBI Taxonomy" id="400682"/>
    <lineage>
        <taxon>Eukaryota</taxon>
        <taxon>Metazoa</taxon>
        <taxon>Porifera</taxon>
        <taxon>Demospongiae</taxon>
        <taxon>Heteroscleromorpha</taxon>
        <taxon>Haplosclerida</taxon>
        <taxon>Niphatidae</taxon>
        <taxon>Amphimedon</taxon>
    </lineage>
</organism>
<sequence length="88" mass="9182">ATPHPVTGVTQGNGVVSGAIEDCSRSGEKAVFSETKATGTSSSVLNPVTLEYNLQSDIPLEFGGLQTAPGFYGTSKDRSLLVERSAMY</sequence>
<evidence type="ECO:0000313" key="1">
    <source>
        <dbReference type="EnsemblMetazoa" id="Aqu2.1.34950_001"/>
    </source>
</evidence>
<reference evidence="1" key="1">
    <citation type="submission" date="2017-05" db="UniProtKB">
        <authorList>
            <consortium name="EnsemblMetazoa"/>
        </authorList>
    </citation>
    <scope>IDENTIFICATION</scope>
</reference>
<proteinExistence type="predicted"/>
<dbReference type="AlphaFoldDB" id="A0A1X7V3V7"/>
<protein>
    <submittedName>
        <fullName evidence="1">Uncharacterized protein</fullName>
    </submittedName>
</protein>
<dbReference type="EnsemblMetazoa" id="Aqu2.1.34950_001">
    <property type="protein sequence ID" value="Aqu2.1.34950_001"/>
    <property type="gene ID" value="Aqu2.1.34950"/>
</dbReference>